<keyword evidence="2" id="KW-0812">Transmembrane</keyword>
<dbReference type="PANTHER" id="PTHR43317">
    <property type="entry name" value="THERMOSPERMINE SYNTHASE ACAULIS5"/>
    <property type="match status" value="1"/>
</dbReference>
<dbReference type="GO" id="GO:0006596">
    <property type="term" value="P:polyamine biosynthetic process"/>
    <property type="evidence" value="ECO:0007669"/>
    <property type="project" value="UniProtKB-KW"/>
</dbReference>
<accession>A0A0F3IPK8</accession>
<feature type="transmembrane region" description="Helical" evidence="2">
    <location>
        <begin position="12"/>
        <end position="31"/>
    </location>
</feature>
<gene>
    <name evidence="3" type="ORF">VZ94_04075</name>
</gene>
<dbReference type="InterPro" id="IPR029063">
    <property type="entry name" value="SAM-dependent_MTases_sf"/>
</dbReference>
<evidence type="ECO:0000313" key="3">
    <source>
        <dbReference type="EMBL" id="KJV07539.1"/>
    </source>
</evidence>
<keyword evidence="4" id="KW-1185">Reference proteome</keyword>
<protein>
    <submittedName>
        <fullName evidence="3">SAM-dependent methlyltransferase</fullName>
    </submittedName>
</protein>
<dbReference type="EMBL" id="LAJX01000029">
    <property type="protein sequence ID" value="KJV07539.1"/>
    <property type="molecule type" value="Genomic_DNA"/>
</dbReference>
<reference evidence="3 4" key="2">
    <citation type="journal article" date="2016" name="Microb. Ecol.">
        <title>Genome Characteristics of a Novel Type I Methanotroph (Sn10-6) Isolated from a Flooded Indian Rice Field.</title>
        <authorList>
            <person name="Rahalkar M.C."/>
            <person name="Pandit P.S."/>
            <person name="Dhakephalkar P.K."/>
            <person name="Pore S."/>
            <person name="Arora P."/>
            <person name="Kapse N."/>
        </authorList>
    </citation>
    <scope>NUCLEOTIDE SEQUENCE [LARGE SCALE GENOMIC DNA]</scope>
    <source>
        <strain evidence="3 4">Sn10-6</strain>
    </source>
</reference>
<keyword evidence="2" id="KW-1133">Transmembrane helix</keyword>
<dbReference type="Proteomes" id="UP000033684">
    <property type="component" value="Unassembled WGS sequence"/>
</dbReference>
<feature type="transmembrane region" description="Helical" evidence="2">
    <location>
        <begin position="178"/>
        <end position="196"/>
    </location>
</feature>
<dbReference type="PATRIC" id="fig|1632867.3.peg.3535"/>
<dbReference type="RefSeq" id="WP_045778257.1">
    <property type="nucleotide sequence ID" value="NZ_LAJX01000029.1"/>
</dbReference>
<evidence type="ECO:0000256" key="1">
    <source>
        <dbReference type="ARBA" id="ARBA00023115"/>
    </source>
</evidence>
<name>A0A0F3IPK8_9GAMM</name>
<feature type="transmembrane region" description="Helical" evidence="2">
    <location>
        <begin position="106"/>
        <end position="128"/>
    </location>
</feature>
<reference evidence="4" key="1">
    <citation type="submission" date="2015-03" db="EMBL/GenBank/DDBJ databases">
        <title>Draft genome sequence of a novel methanotroph (Sn10-6) isolated from flooded ricefield rhizosphere in India.</title>
        <authorList>
            <person name="Pandit P.S."/>
            <person name="Pore S.D."/>
            <person name="Arora P."/>
            <person name="Kapse N.G."/>
            <person name="Dhakephalkar P.K."/>
            <person name="Rahalkar M.C."/>
        </authorList>
    </citation>
    <scope>NUCLEOTIDE SEQUENCE [LARGE SCALE GENOMIC DNA]</scope>
    <source>
        <strain evidence="4">Sn10-6</strain>
    </source>
</reference>
<dbReference type="GO" id="GO:0016740">
    <property type="term" value="F:transferase activity"/>
    <property type="evidence" value="ECO:0007669"/>
    <property type="project" value="UniProtKB-KW"/>
</dbReference>
<comment type="caution">
    <text evidence="3">The sequence shown here is derived from an EMBL/GenBank/DDBJ whole genome shotgun (WGS) entry which is preliminary data.</text>
</comment>
<keyword evidence="1" id="KW-0620">Polyamine biosynthesis</keyword>
<feature type="transmembrane region" description="Helical" evidence="2">
    <location>
        <begin position="74"/>
        <end position="94"/>
    </location>
</feature>
<dbReference type="Gene3D" id="3.40.50.150">
    <property type="entry name" value="Vaccinia Virus protein VP39"/>
    <property type="match status" value="1"/>
</dbReference>
<dbReference type="PANTHER" id="PTHR43317:SF1">
    <property type="entry name" value="THERMOSPERMINE SYNTHASE ACAULIS5"/>
    <property type="match status" value="1"/>
</dbReference>
<proteinExistence type="predicted"/>
<feature type="transmembrane region" description="Helical" evidence="2">
    <location>
        <begin position="43"/>
        <end position="62"/>
    </location>
</feature>
<dbReference type="NCBIfam" id="NF037959">
    <property type="entry name" value="MFS_SpdSyn"/>
    <property type="match status" value="1"/>
</dbReference>
<sequence length="517" mass="56013">MNETATKIGRMGLLATVFTTGAAVMVIELLGTRMIAPFYGASLYVWSSLISVTMIALAVGYFIGGRLADNSERIGLSVIIALAGVFTLIIPWLTRPVLLATDPLGLRMGAFTSALVLFFPALTLLGMVGPFAIKRITDKLDGVGNSAGTIYAVSTIGSVIGTLTLGFFLFPAVGSRQILVDTGLILLAWAILVGIYEQKVVKRSLALAPSLVLALIGLLITPKIISAGHAYGHNDKFRIQSEQESLYGWVRVIDEPGRDLRMLTSDASMIGAAGINDGMTRMSYQDIVSLMPALAEKKMTKALVIGLGAGHMAKVLRNRYGIETDTLEIDPAVADAASRYFGFYPTGRAIVGDARYEIRHLTGPYDLIIHDCFTGGSEPSHLLTVETLTQLRGLMSEQGMLALNFVGFAHGEPSKALAAVAKTVHQVFPELTVFISEPDKDFNDFIFLAGHKSVNLTAATLLPGQTDWLKQRVFNVDDTNGIIFTDNLNPLEHLQTAKAEHYRHMIVEWFGPELLVR</sequence>
<dbReference type="SUPFAM" id="SSF53335">
    <property type="entry name" value="S-adenosyl-L-methionine-dependent methyltransferases"/>
    <property type="match status" value="1"/>
</dbReference>
<feature type="transmembrane region" description="Helical" evidence="2">
    <location>
        <begin position="205"/>
        <end position="225"/>
    </location>
</feature>
<evidence type="ECO:0000256" key="2">
    <source>
        <dbReference type="SAM" id="Phobius"/>
    </source>
</evidence>
<organism evidence="3 4">
    <name type="scientific">Methylocucumis oryzae</name>
    <dbReference type="NCBI Taxonomy" id="1632867"/>
    <lineage>
        <taxon>Bacteria</taxon>
        <taxon>Pseudomonadati</taxon>
        <taxon>Pseudomonadota</taxon>
        <taxon>Gammaproteobacteria</taxon>
        <taxon>Methylococcales</taxon>
        <taxon>Methylococcaceae</taxon>
        <taxon>Methylocucumis</taxon>
    </lineage>
</organism>
<dbReference type="AlphaFoldDB" id="A0A0F3IPK8"/>
<keyword evidence="2" id="KW-0472">Membrane</keyword>
<dbReference type="OrthoDB" id="9761985at2"/>
<evidence type="ECO:0000313" key="4">
    <source>
        <dbReference type="Proteomes" id="UP000033684"/>
    </source>
</evidence>
<feature type="transmembrane region" description="Helical" evidence="2">
    <location>
        <begin position="149"/>
        <end position="172"/>
    </location>
</feature>
<keyword evidence="3" id="KW-0808">Transferase</keyword>